<keyword evidence="2" id="KW-0805">Transcription regulation</keyword>
<dbReference type="InterPro" id="IPR036864">
    <property type="entry name" value="Zn2-C6_fun-type_DNA-bd_sf"/>
</dbReference>
<organism evidence="7 8">
    <name type="scientific">Echria macrotheca</name>
    <dbReference type="NCBI Taxonomy" id="438768"/>
    <lineage>
        <taxon>Eukaryota</taxon>
        <taxon>Fungi</taxon>
        <taxon>Dikarya</taxon>
        <taxon>Ascomycota</taxon>
        <taxon>Pezizomycotina</taxon>
        <taxon>Sordariomycetes</taxon>
        <taxon>Sordariomycetidae</taxon>
        <taxon>Sordariales</taxon>
        <taxon>Schizotheciaceae</taxon>
        <taxon>Echria</taxon>
    </lineage>
</organism>
<dbReference type="GO" id="GO:0008270">
    <property type="term" value="F:zinc ion binding"/>
    <property type="evidence" value="ECO:0007669"/>
    <property type="project" value="InterPro"/>
</dbReference>
<dbReference type="AlphaFoldDB" id="A0AAJ0BPS2"/>
<evidence type="ECO:0000256" key="3">
    <source>
        <dbReference type="ARBA" id="ARBA00023125"/>
    </source>
</evidence>
<dbReference type="Proteomes" id="UP001239445">
    <property type="component" value="Unassembled WGS sequence"/>
</dbReference>
<dbReference type="GO" id="GO:0005634">
    <property type="term" value="C:nucleus"/>
    <property type="evidence" value="ECO:0007669"/>
    <property type="project" value="UniProtKB-SubCell"/>
</dbReference>
<keyword evidence="4" id="KW-0804">Transcription</keyword>
<feature type="region of interest" description="Disordered" evidence="6">
    <location>
        <begin position="461"/>
        <end position="487"/>
    </location>
</feature>
<evidence type="ECO:0000256" key="4">
    <source>
        <dbReference type="ARBA" id="ARBA00023163"/>
    </source>
</evidence>
<comment type="subcellular location">
    <subcellularLocation>
        <location evidence="1">Nucleus</location>
    </subcellularLocation>
</comment>
<dbReference type="GO" id="GO:0000981">
    <property type="term" value="F:DNA-binding transcription factor activity, RNA polymerase II-specific"/>
    <property type="evidence" value="ECO:0007669"/>
    <property type="project" value="InterPro"/>
</dbReference>
<evidence type="ECO:0000256" key="5">
    <source>
        <dbReference type="ARBA" id="ARBA00023242"/>
    </source>
</evidence>
<dbReference type="EMBL" id="MU839828">
    <property type="protein sequence ID" value="KAK1759801.1"/>
    <property type="molecule type" value="Genomic_DNA"/>
</dbReference>
<dbReference type="CDD" id="cd12148">
    <property type="entry name" value="fungal_TF_MHR"/>
    <property type="match status" value="1"/>
</dbReference>
<feature type="compositionally biased region" description="Polar residues" evidence="6">
    <location>
        <begin position="139"/>
        <end position="154"/>
    </location>
</feature>
<evidence type="ECO:0000256" key="1">
    <source>
        <dbReference type="ARBA" id="ARBA00004123"/>
    </source>
</evidence>
<proteinExistence type="predicted"/>
<keyword evidence="3" id="KW-0238">DNA-binding</keyword>
<feature type="region of interest" description="Disordered" evidence="6">
    <location>
        <begin position="96"/>
        <end position="178"/>
    </location>
</feature>
<dbReference type="PANTHER" id="PTHR31845:SF18">
    <property type="entry name" value="ZN(II)2CYS6 TRANSCRIPTION FACTOR (EUROFUNG)"/>
    <property type="match status" value="1"/>
</dbReference>
<dbReference type="InterPro" id="IPR051089">
    <property type="entry name" value="prtT"/>
</dbReference>
<feature type="compositionally biased region" description="Low complexity" evidence="6">
    <location>
        <begin position="56"/>
        <end position="67"/>
    </location>
</feature>
<dbReference type="GO" id="GO:0000976">
    <property type="term" value="F:transcription cis-regulatory region binding"/>
    <property type="evidence" value="ECO:0007669"/>
    <property type="project" value="TreeGrafter"/>
</dbReference>
<dbReference type="SUPFAM" id="SSF57701">
    <property type="entry name" value="Zn2/Cys6 DNA-binding domain"/>
    <property type="match status" value="1"/>
</dbReference>
<reference evidence="7" key="1">
    <citation type="submission" date="2023-06" db="EMBL/GenBank/DDBJ databases">
        <title>Genome-scale phylogeny and comparative genomics of the fungal order Sordariales.</title>
        <authorList>
            <consortium name="Lawrence Berkeley National Laboratory"/>
            <person name="Hensen N."/>
            <person name="Bonometti L."/>
            <person name="Westerberg I."/>
            <person name="Brannstrom I.O."/>
            <person name="Guillou S."/>
            <person name="Cros-Aarteil S."/>
            <person name="Calhoun S."/>
            <person name="Haridas S."/>
            <person name="Kuo A."/>
            <person name="Mondo S."/>
            <person name="Pangilinan J."/>
            <person name="Riley R."/>
            <person name="Labutti K."/>
            <person name="Andreopoulos B."/>
            <person name="Lipzen A."/>
            <person name="Chen C."/>
            <person name="Yanf M."/>
            <person name="Daum C."/>
            <person name="Ng V."/>
            <person name="Clum A."/>
            <person name="Steindorff A."/>
            <person name="Ohm R."/>
            <person name="Martin F."/>
            <person name="Silar P."/>
            <person name="Natvig D."/>
            <person name="Lalanne C."/>
            <person name="Gautier V."/>
            <person name="Ament-Velasquez S.L."/>
            <person name="Kruys A."/>
            <person name="Hutchinson M.I."/>
            <person name="Powell A.J."/>
            <person name="Barry K."/>
            <person name="Miller A.N."/>
            <person name="Grigoriev I.V."/>
            <person name="Debuchy R."/>
            <person name="Gladieux P."/>
            <person name="Thoren M.H."/>
            <person name="Johannesson H."/>
        </authorList>
    </citation>
    <scope>NUCLEOTIDE SEQUENCE</scope>
    <source>
        <strain evidence="7">PSN4</strain>
    </source>
</reference>
<accession>A0AAJ0BPS2</accession>
<keyword evidence="8" id="KW-1185">Reference proteome</keyword>
<sequence>MDRRGPGHSAPYGQACMHCFKSKCRCVARPDGDGCERCHRLNRQCRPSDSARKRNTQNQNNSNSNTRLSEVEGKLDGLLSLLQTVFKSPDSSDVLRGALVDPDSSHDSGSGADKSNSTPTNGTGTSTGTDESSGGGISANSTAASPLTGLSSCSPPILDGGGGGATFTTTSTTTEPSAREADAALDLFRSQMLPYFALVHLPPHLTAQQLRRNRPFLFRAIVAVASPTQQRRARGRELKRILTHDAVLENQSSMDLLLGVLVYTAWGHDQYTNRSGTLSRLMMLAMSLVYDMRLHKPLPPDTHMIGAYAGFKCNSDATEDTFECKRALLGCYLLSSAVSDYFTQIDALRWTPRMEEALRAVAASRECPTDEAFAFQVRTQLLAQRAVNVREQREMDQALAADQPSAAAAAHVPLFLYFKTLQSQPRELLGRLSPELQQEKFLLLHMHAVELCVSETAHTANADHTPSHTNSSGNNHGSGGTRPESNTSITTHKMERLECLWRSVHAIKGWLDVFFTMSPGDYALMPFGFGAQLARCLVTLCRLSVLQDPAWDRQAVRATVDVVAVLDRIGDMLGLLTSNSEDTMFSGFLVVIRMFRAWTASKLAVPPLTSSGPGAGPGSLASSGEGEVWSATGTGMGYDGSGGGSGSGGMVVDEAMLDLNQMAVMQEIDLLNDRWLDDFFGGQGGFGS</sequence>
<feature type="compositionally biased region" description="Low complexity" evidence="6">
    <location>
        <begin position="115"/>
        <end position="132"/>
    </location>
</feature>
<dbReference type="PANTHER" id="PTHR31845">
    <property type="entry name" value="FINGER DOMAIN PROTEIN, PUTATIVE-RELATED"/>
    <property type="match status" value="1"/>
</dbReference>
<name>A0AAJ0BPS2_9PEZI</name>
<evidence type="ECO:0000313" key="8">
    <source>
        <dbReference type="Proteomes" id="UP001239445"/>
    </source>
</evidence>
<feature type="region of interest" description="Disordered" evidence="6">
    <location>
        <begin position="46"/>
        <end position="69"/>
    </location>
</feature>
<evidence type="ECO:0008006" key="9">
    <source>
        <dbReference type="Google" id="ProtNLM"/>
    </source>
</evidence>
<keyword evidence="5" id="KW-0539">Nucleus</keyword>
<evidence type="ECO:0000256" key="6">
    <source>
        <dbReference type="SAM" id="MobiDB-lite"/>
    </source>
</evidence>
<comment type="caution">
    <text evidence="7">The sequence shown here is derived from an EMBL/GenBank/DDBJ whole genome shotgun (WGS) entry which is preliminary data.</text>
</comment>
<protein>
    <recommendedName>
        <fullName evidence="9">Zn(2)-C6 fungal-type domain-containing protein</fullName>
    </recommendedName>
</protein>
<evidence type="ECO:0000313" key="7">
    <source>
        <dbReference type="EMBL" id="KAK1759801.1"/>
    </source>
</evidence>
<gene>
    <name evidence="7" type="ORF">QBC47DRAFT_294045</name>
</gene>
<evidence type="ECO:0000256" key="2">
    <source>
        <dbReference type="ARBA" id="ARBA00023015"/>
    </source>
</evidence>
<dbReference type="Gene3D" id="4.10.240.10">
    <property type="entry name" value="Zn(2)-C6 fungal-type DNA-binding domain"/>
    <property type="match status" value="1"/>
</dbReference>